<evidence type="ECO:0000313" key="7">
    <source>
        <dbReference type="Proteomes" id="UP000694553"/>
    </source>
</evidence>
<comment type="subcellular location">
    <subcellularLocation>
        <location evidence="2">Cytoplasm</location>
    </subcellularLocation>
    <subcellularLocation>
        <location evidence="1">Nucleus</location>
    </subcellularLocation>
</comment>
<evidence type="ECO:0000256" key="5">
    <source>
        <dbReference type="SAM" id="MobiDB-lite"/>
    </source>
</evidence>
<reference evidence="7" key="1">
    <citation type="submission" date="2019-10" db="EMBL/GenBank/DDBJ databases">
        <title>Corvus moneduloides (New Caledonian crow) genome, bCorMon1, primary haplotype.</title>
        <authorList>
            <person name="Rutz C."/>
            <person name="Fungtammasan C."/>
            <person name="Mountcastle J."/>
            <person name="Formenti G."/>
            <person name="Chow W."/>
            <person name="Howe K."/>
            <person name="Steele M.P."/>
            <person name="Fernandes J."/>
            <person name="Gilbert M.T.P."/>
            <person name="Fedrigo O."/>
            <person name="Jarvis E.D."/>
            <person name="Gemmell N."/>
        </authorList>
    </citation>
    <scope>NUCLEOTIDE SEQUENCE [LARGE SCALE GENOMIC DNA]</scope>
</reference>
<feature type="region of interest" description="Disordered" evidence="5">
    <location>
        <begin position="47"/>
        <end position="74"/>
    </location>
</feature>
<dbReference type="PANTHER" id="PTHR12348:SF24">
    <property type="entry name" value="TSC22 DOMAIN FAMILY PROTEIN 3"/>
    <property type="match status" value="1"/>
</dbReference>
<feature type="compositionally biased region" description="Basic and acidic residues" evidence="5">
    <location>
        <begin position="58"/>
        <end position="67"/>
    </location>
</feature>
<dbReference type="Proteomes" id="UP000694553">
    <property type="component" value="Unassembled WGS sequence"/>
</dbReference>
<evidence type="ECO:0000313" key="6">
    <source>
        <dbReference type="Ensembl" id="ENSCMUP00000030121.1"/>
    </source>
</evidence>
<keyword evidence="3" id="KW-0963">Cytoplasm</keyword>
<dbReference type="GO" id="GO:0070236">
    <property type="term" value="P:negative regulation of activation-induced cell death of T cells"/>
    <property type="evidence" value="ECO:0007669"/>
    <property type="project" value="TreeGrafter"/>
</dbReference>
<evidence type="ECO:0000256" key="3">
    <source>
        <dbReference type="ARBA" id="ARBA00022490"/>
    </source>
</evidence>
<organism evidence="6 7">
    <name type="scientific">Corvus moneduloides</name>
    <name type="common">New Caledonian crow</name>
    <dbReference type="NCBI Taxonomy" id="1196302"/>
    <lineage>
        <taxon>Eukaryota</taxon>
        <taxon>Metazoa</taxon>
        <taxon>Chordata</taxon>
        <taxon>Craniata</taxon>
        <taxon>Vertebrata</taxon>
        <taxon>Euteleostomi</taxon>
        <taxon>Archelosauria</taxon>
        <taxon>Archosauria</taxon>
        <taxon>Dinosauria</taxon>
        <taxon>Saurischia</taxon>
        <taxon>Theropoda</taxon>
        <taxon>Coelurosauria</taxon>
        <taxon>Aves</taxon>
        <taxon>Neognathae</taxon>
        <taxon>Neoaves</taxon>
        <taxon>Telluraves</taxon>
        <taxon>Australaves</taxon>
        <taxon>Passeriformes</taxon>
        <taxon>Corvoidea</taxon>
        <taxon>Corvidae</taxon>
        <taxon>Corvus</taxon>
    </lineage>
</organism>
<dbReference type="GO" id="GO:0005634">
    <property type="term" value="C:nucleus"/>
    <property type="evidence" value="ECO:0007669"/>
    <property type="project" value="UniProtKB-SubCell"/>
</dbReference>
<evidence type="ECO:0000256" key="4">
    <source>
        <dbReference type="ARBA" id="ARBA00023242"/>
    </source>
</evidence>
<proteinExistence type="predicted"/>
<dbReference type="Ensembl" id="ENSCMUT00000032929.1">
    <property type="protein sequence ID" value="ENSCMUP00000030121.1"/>
    <property type="gene ID" value="ENSCMUG00000018662.1"/>
</dbReference>
<dbReference type="AlphaFoldDB" id="A0A8U7N7W8"/>
<protein>
    <submittedName>
        <fullName evidence="6">Uncharacterized protein</fullName>
    </submittedName>
</protein>
<keyword evidence="4" id="KW-0539">Nucleus</keyword>
<keyword evidence="7" id="KW-1185">Reference proteome</keyword>
<dbReference type="PANTHER" id="PTHR12348">
    <property type="entry name" value="TSC22"/>
    <property type="match status" value="1"/>
</dbReference>
<sequence length="173" mass="17697">MLQFECRSPVGLDCCSCCLDLANRSGLEEGAGGENNNRGQPHREQLPAAAGAAGPTEPQHRQAELHHSARTPWSPSCGTPATVFNQGICNRNIDQTLLSILLLSTSPSASSCPFGSSPGPPGVETGLARVVLPIPGKCLSALPELGLGAALGRLPVPLQPGVLGAAPIHSLAD</sequence>
<reference evidence="6" key="2">
    <citation type="submission" date="2025-08" db="UniProtKB">
        <authorList>
            <consortium name="Ensembl"/>
        </authorList>
    </citation>
    <scope>IDENTIFICATION</scope>
</reference>
<dbReference type="OMA" id="HSARTPW"/>
<dbReference type="GO" id="GO:0005737">
    <property type="term" value="C:cytoplasm"/>
    <property type="evidence" value="ECO:0007669"/>
    <property type="project" value="UniProtKB-SubCell"/>
</dbReference>
<evidence type="ECO:0000256" key="1">
    <source>
        <dbReference type="ARBA" id="ARBA00004123"/>
    </source>
</evidence>
<evidence type="ECO:0000256" key="2">
    <source>
        <dbReference type="ARBA" id="ARBA00004496"/>
    </source>
</evidence>
<name>A0A8U7N7W8_CORMO</name>
<accession>A0A8U7N7W8</accession>
<reference evidence="6" key="3">
    <citation type="submission" date="2025-09" db="UniProtKB">
        <authorList>
            <consortium name="Ensembl"/>
        </authorList>
    </citation>
    <scope>IDENTIFICATION</scope>
</reference>